<name>A7RVK4_NEMVE</name>
<evidence type="ECO:0000313" key="7">
    <source>
        <dbReference type="Proteomes" id="UP000001593"/>
    </source>
</evidence>
<dbReference type="FunFam" id="2.60.120.290:FF:000013">
    <property type="entry name" value="Membrane frizzled-related protein"/>
    <property type="match status" value="2"/>
</dbReference>
<evidence type="ECO:0000313" key="5">
    <source>
        <dbReference type="EMBL" id="AOP31960.1"/>
    </source>
</evidence>
<accession>A7RVK4</accession>
<feature type="domain" description="CUB" evidence="4">
    <location>
        <begin position="118"/>
        <end position="235"/>
    </location>
</feature>
<organism evidence="6 7">
    <name type="scientific">Nematostella vectensis</name>
    <name type="common">Starlet sea anemone</name>
    <dbReference type="NCBI Taxonomy" id="45351"/>
    <lineage>
        <taxon>Eukaryota</taxon>
        <taxon>Metazoa</taxon>
        <taxon>Cnidaria</taxon>
        <taxon>Anthozoa</taxon>
        <taxon>Hexacorallia</taxon>
        <taxon>Actiniaria</taxon>
        <taxon>Edwardsiidae</taxon>
        <taxon>Nematostella</taxon>
    </lineage>
</organism>
<reference evidence="5" key="2">
    <citation type="submission" date="2016-02" db="EMBL/GenBank/DDBJ databases">
        <title>Erk-MAPK signaling is required for endodermal and ectodermal patterning prior to the onset of gastrulation in the sea anemone Nematostella vectensis.</title>
        <authorList>
            <person name="Johnston H."/>
            <person name="Amiel A.R."/>
            <person name="Chock T."/>
            <person name="Dahlin P."/>
            <person name="Steinworth B."/>
            <person name="Iglesias M."/>
            <person name="Layden M."/>
            <person name="Rottinger E."/>
            <person name="Martindale M.Q."/>
        </authorList>
    </citation>
    <scope>NUCLEOTIDE SEQUENCE</scope>
</reference>
<dbReference type="Pfam" id="PF00431">
    <property type="entry name" value="CUB"/>
    <property type="match status" value="2"/>
</dbReference>
<dbReference type="InParanoid" id="A7RVK4"/>
<dbReference type="AlphaFoldDB" id="A7RVK4"/>
<evidence type="ECO:0000313" key="6">
    <source>
        <dbReference type="EMBL" id="EDO44472.1"/>
    </source>
</evidence>
<keyword evidence="1" id="KW-0677">Repeat</keyword>
<evidence type="ECO:0000256" key="3">
    <source>
        <dbReference type="PROSITE-ProRule" id="PRU00059"/>
    </source>
</evidence>
<dbReference type="InterPro" id="IPR000859">
    <property type="entry name" value="CUB_dom"/>
</dbReference>
<dbReference type="CDD" id="cd00041">
    <property type="entry name" value="CUB"/>
    <property type="match status" value="2"/>
</dbReference>
<dbReference type="PANTHER" id="PTHR24251:SF37">
    <property type="entry name" value="CUB DOMAIN-CONTAINING PROTEIN"/>
    <property type="match status" value="1"/>
</dbReference>
<dbReference type="EMBL" id="KU746905">
    <property type="protein sequence ID" value="AOP31960.1"/>
    <property type="molecule type" value="mRNA"/>
</dbReference>
<evidence type="ECO:0000256" key="2">
    <source>
        <dbReference type="ARBA" id="ARBA00023157"/>
    </source>
</evidence>
<evidence type="ECO:0000256" key="1">
    <source>
        <dbReference type="ARBA" id="ARBA00022737"/>
    </source>
</evidence>
<dbReference type="SMART" id="SM00042">
    <property type="entry name" value="CUB"/>
    <property type="match status" value="2"/>
</dbReference>
<dbReference type="PANTHER" id="PTHR24251">
    <property type="entry name" value="OVOCHYMASE-RELATED"/>
    <property type="match status" value="1"/>
</dbReference>
<proteinExistence type="evidence at transcript level"/>
<dbReference type="OMA" id="AMVIVFK"/>
<keyword evidence="2" id="KW-1015">Disulfide bond</keyword>
<gene>
    <name evidence="6" type="ORF">NEMVEDRAFT_v1g94984</name>
</gene>
<sequence>VKCGGRIMRANGYILSPRYPNAYPANQDCTWIITASRGYEISFAFLDFQLEGHPKCLNDWVKIYDGSSVMAPRLGHYCGNQLPVPVRSRGSSLYIHFSSDDVTELKGFKAMYNSSLVCGGTYEGLHGSLTSPNYPNNYYINSDCVYKIVAPVGYTIKATFVDFALEPASGRQPVGRCFDYVQVFDGDTVMAPSLGKFCGSLARFHLVSTGNVMLVRLISDRSVNSKGFKLAYSAIGMTT</sequence>
<feature type="non-terminal residue" evidence="6">
    <location>
        <position position="239"/>
    </location>
</feature>
<reference evidence="6 7" key="1">
    <citation type="journal article" date="2007" name="Science">
        <title>Sea anemone genome reveals ancestral eumetazoan gene repertoire and genomic organization.</title>
        <authorList>
            <person name="Putnam N.H."/>
            <person name="Srivastava M."/>
            <person name="Hellsten U."/>
            <person name="Dirks B."/>
            <person name="Chapman J."/>
            <person name="Salamov A."/>
            <person name="Terry A."/>
            <person name="Shapiro H."/>
            <person name="Lindquist E."/>
            <person name="Kapitonov V.V."/>
            <person name="Jurka J."/>
            <person name="Genikhovich G."/>
            <person name="Grigoriev I.V."/>
            <person name="Lucas S.M."/>
            <person name="Steele R.E."/>
            <person name="Finnerty J.R."/>
            <person name="Technau U."/>
            <person name="Martindale M.Q."/>
            <person name="Rokhsar D.S."/>
        </authorList>
    </citation>
    <scope>NUCLEOTIDE SEQUENCE [LARGE SCALE GENOMIC DNA]</scope>
    <source>
        <strain evidence="7">CH2 X CH6</strain>
        <strain evidence="6">CH2 x CH6</strain>
    </source>
</reference>
<feature type="domain" description="CUB" evidence="4">
    <location>
        <begin position="3"/>
        <end position="115"/>
    </location>
</feature>
<dbReference type="EMBL" id="DS469544">
    <property type="protein sequence ID" value="EDO44472.1"/>
    <property type="molecule type" value="Genomic_DNA"/>
</dbReference>
<dbReference type="PROSITE" id="PS01180">
    <property type="entry name" value="CUB"/>
    <property type="match status" value="2"/>
</dbReference>
<protein>
    <submittedName>
        <fullName evidence="5">Bone morphogenetic protein I-like protein</fullName>
    </submittedName>
</protein>
<dbReference type="eggNOG" id="KOG3714">
    <property type="taxonomic scope" value="Eukaryota"/>
</dbReference>
<dbReference type="Proteomes" id="UP000001593">
    <property type="component" value="Unassembled WGS sequence"/>
</dbReference>
<dbReference type="SUPFAM" id="SSF49854">
    <property type="entry name" value="Spermadhesin, CUB domain"/>
    <property type="match status" value="2"/>
</dbReference>
<evidence type="ECO:0000259" key="4">
    <source>
        <dbReference type="PROSITE" id="PS01180"/>
    </source>
</evidence>
<keyword evidence="7" id="KW-1185">Reference proteome</keyword>
<dbReference type="InterPro" id="IPR035914">
    <property type="entry name" value="Sperma_CUB_dom_sf"/>
</dbReference>
<dbReference type="Gene3D" id="2.60.120.290">
    <property type="entry name" value="Spermadhesin, CUB domain"/>
    <property type="match status" value="2"/>
</dbReference>
<dbReference type="HOGENOM" id="CLU_015228_5_2_1"/>
<comment type="caution">
    <text evidence="3">Lacks conserved residue(s) required for the propagation of feature annotation.</text>
</comment>